<dbReference type="InterPro" id="IPR001036">
    <property type="entry name" value="Acrflvin-R"/>
</dbReference>
<protein>
    <submittedName>
        <fullName evidence="2">Efflux RND transporter permease subunit</fullName>
    </submittedName>
</protein>
<dbReference type="Gene3D" id="1.20.1640.10">
    <property type="entry name" value="Multidrug efflux transporter AcrB transmembrane domain"/>
    <property type="match status" value="2"/>
</dbReference>
<feature type="transmembrane region" description="Helical" evidence="1">
    <location>
        <begin position="94"/>
        <end position="117"/>
    </location>
</feature>
<feature type="transmembrane region" description="Helical" evidence="1">
    <location>
        <begin position="170"/>
        <end position="192"/>
    </location>
</feature>
<dbReference type="Proteomes" id="UP001649230">
    <property type="component" value="Chromosome"/>
</dbReference>
<evidence type="ECO:0000313" key="3">
    <source>
        <dbReference type="Proteomes" id="UP001649230"/>
    </source>
</evidence>
<proteinExistence type="predicted"/>
<dbReference type="PANTHER" id="PTHR32063">
    <property type="match status" value="1"/>
</dbReference>
<name>A0ABY3SD86_9BACL</name>
<feature type="transmembrane region" description="Helical" evidence="1">
    <location>
        <begin position="71"/>
        <end position="88"/>
    </location>
</feature>
<dbReference type="PRINTS" id="PR00702">
    <property type="entry name" value="ACRIFLAVINRP"/>
</dbReference>
<dbReference type="EMBL" id="CP090978">
    <property type="protein sequence ID" value="UJF31370.1"/>
    <property type="molecule type" value="Genomic_DNA"/>
</dbReference>
<keyword evidence="1" id="KW-0812">Transmembrane</keyword>
<dbReference type="PANTHER" id="PTHR32063:SF0">
    <property type="entry name" value="SWARMING MOTILITY PROTEIN SWRC"/>
    <property type="match status" value="1"/>
</dbReference>
<feature type="transmembrane region" description="Helical" evidence="1">
    <location>
        <begin position="46"/>
        <end position="64"/>
    </location>
</feature>
<sequence length="306" mass="33753">MPSLQDRIDEKMISLKKQLPSEVQLVSAFNQKDNVDKLFSDLGRELLIGIIAVIIVCSLGLTWGTSLLVSTAIPLSILIGLIPMQLFGIDLNQISIVALVIVLGILVDDAIVVNDNIERRLQLGDSPHDAAFKGSREVGVSILTATIATASAFFPLYFLKGNIGDFIRPIPLVITSTLIVSMVMSLTVVPIVRQWGQERLQRRNRKAASSMQDRYPGLLGRQFYSLSIFYEKSLRGIMRKPLLAGIIAMAVGTSSFGLLPLLGVQYFLLRRGSRCLWILSFPLEARLRIQRTRPMRSAPGFSSSLG</sequence>
<evidence type="ECO:0000256" key="1">
    <source>
        <dbReference type="SAM" id="Phobius"/>
    </source>
</evidence>
<keyword evidence="3" id="KW-1185">Reference proteome</keyword>
<dbReference type="SUPFAM" id="SSF82866">
    <property type="entry name" value="Multidrug efflux transporter AcrB transmembrane domain"/>
    <property type="match status" value="1"/>
</dbReference>
<reference evidence="2 3" key="1">
    <citation type="journal article" date="2024" name="Int. J. Syst. Evol. Microbiol.">
        <title>Paenibacillus hexagrammi sp. nov., a novel bacterium isolated from the gut content of Hexagrammos agrammus.</title>
        <authorList>
            <person name="Jung H.K."/>
            <person name="Kim D.G."/>
            <person name="Zin H."/>
            <person name="Park J."/>
            <person name="Jung H."/>
            <person name="Kim Y.O."/>
            <person name="Kong H.J."/>
            <person name="Kim J.W."/>
            <person name="Kim Y.S."/>
        </authorList>
    </citation>
    <scope>NUCLEOTIDE SEQUENCE [LARGE SCALE GENOMIC DNA]</scope>
    <source>
        <strain evidence="2 3">YPD9-1</strain>
    </source>
</reference>
<dbReference type="Pfam" id="PF00873">
    <property type="entry name" value="ACR_tran"/>
    <property type="match status" value="1"/>
</dbReference>
<feature type="transmembrane region" description="Helical" evidence="1">
    <location>
        <begin position="242"/>
        <end position="269"/>
    </location>
</feature>
<evidence type="ECO:0000313" key="2">
    <source>
        <dbReference type="EMBL" id="UJF31370.1"/>
    </source>
</evidence>
<feature type="transmembrane region" description="Helical" evidence="1">
    <location>
        <begin position="138"/>
        <end position="158"/>
    </location>
</feature>
<keyword evidence="1" id="KW-0472">Membrane</keyword>
<keyword evidence="1" id="KW-1133">Transmembrane helix</keyword>
<accession>A0ABY3SD86</accession>
<gene>
    <name evidence="2" type="ORF">L0M14_16170</name>
</gene>
<dbReference type="Gene3D" id="3.30.70.1320">
    <property type="entry name" value="Multidrug efflux transporter AcrB pore domain like"/>
    <property type="match status" value="1"/>
</dbReference>
<organism evidence="2 3">
    <name type="scientific">Paenibacillus hexagrammi</name>
    <dbReference type="NCBI Taxonomy" id="2908839"/>
    <lineage>
        <taxon>Bacteria</taxon>
        <taxon>Bacillati</taxon>
        <taxon>Bacillota</taxon>
        <taxon>Bacilli</taxon>
        <taxon>Bacillales</taxon>
        <taxon>Paenibacillaceae</taxon>
        <taxon>Paenibacillus</taxon>
    </lineage>
</organism>